<name>A0A5C5XPJ5_9PLAN</name>
<proteinExistence type="predicted"/>
<dbReference type="AlphaFoldDB" id="A0A5C5XPJ5"/>
<dbReference type="OrthoDB" id="3637315at2"/>
<dbReference type="Proteomes" id="UP000316095">
    <property type="component" value="Unassembled WGS sequence"/>
</dbReference>
<dbReference type="EMBL" id="SJPG01000001">
    <property type="protein sequence ID" value="TWT64381.1"/>
    <property type="molecule type" value="Genomic_DNA"/>
</dbReference>
<sequence>MKSIQNIDNNPIGVPLTADELLEFHAARLLLLFRVCGTAGRIDGLTKMAKLDFFVRYPEFFDKACKTLGLPAESATQSVESSMIRFHYGPWDDRYYHVLAYLESRELLSVTKDKKTFNLSLTARGVELAKTLASDDSFHGLVEQMKRVKKALGSKAGSTLKKLVYQVFDKEVAERRMGETIE</sequence>
<comment type="caution">
    <text evidence="1">The sequence shown here is derived from an EMBL/GenBank/DDBJ whole genome shotgun (WGS) entry which is preliminary data.</text>
</comment>
<evidence type="ECO:0000313" key="2">
    <source>
        <dbReference type="Proteomes" id="UP000316095"/>
    </source>
</evidence>
<reference evidence="1 2" key="1">
    <citation type="submission" date="2019-02" db="EMBL/GenBank/DDBJ databases">
        <title>Deep-cultivation of Planctomycetes and their phenomic and genomic characterization uncovers novel biology.</title>
        <authorList>
            <person name="Wiegand S."/>
            <person name="Jogler M."/>
            <person name="Boedeker C."/>
            <person name="Pinto D."/>
            <person name="Vollmers J."/>
            <person name="Rivas-Marin E."/>
            <person name="Kohn T."/>
            <person name="Peeters S.H."/>
            <person name="Heuer A."/>
            <person name="Rast P."/>
            <person name="Oberbeckmann S."/>
            <person name="Bunk B."/>
            <person name="Jeske O."/>
            <person name="Meyerdierks A."/>
            <person name="Storesund J.E."/>
            <person name="Kallscheuer N."/>
            <person name="Luecker S."/>
            <person name="Lage O.M."/>
            <person name="Pohl T."/>
            <person name="Merkel B.J."/>
            <person name="Hornburger P."/>
            <person name="Mueller R.-W."/>
            <person name="Bruemmer F."/>
            <person name="Labrenz M."/>
            <person name="Spormann A.M."/>
            <person name="Op Den Camp H."/>
            <person name="Overmann J."/>
            <person name="Amann R."/>
            <person name="Jetten M.S.M."/>
            <person name="Mascher T."/>
            <person name="Medema M.H."/>
            <person name="Devos D.P."/>
            <person name="Kaster A.-K."/>
            <person name="Ovreas L."/>
            <person name="Rohde M."/>
            <person name="Galperin M.Y."/>
            <person name="Jogler C."/>
        </authorList>
    </citation>
    <scope>NUCLEOTIDE SEQUENCE [LARGE SCALE GENOMIC DNA]</scope>
    <source>
        <strain evidence="1 2">Pan54</strain>
    </source>
</reference>
<dbReference type="RefSeq" id="WP_146506098.1">
    <property type="nucleotide sequence ID" value="NZ_SJPG01000001.1"/>
</dbReference>
<accession>A0A5C5XPJ5</accession>
<keyword evidence="2" id="KW-1185">Reference proteome</keyword>
<organism evidence="1 2">
    <name type="scientific">Rubinisphaera italica</name>
    <dbReference type="NCBI Taxonomy" id="2527969"/>
    <lineage>
        <taxon>Bacteria</taxon>
        <taxon>Pseudomonadati</taxon>
        <taxon>Planctomycetota</taxon>
        <taxon>Planctomycetia</taxon>
        <taxon>Planctomycetales</taxon>
        <taxon>Planctomycetaceae</taxon>
        <taxon>Rubinisphaera</taxon>
    </lineage>
</organism>
<gene>
    <name evidence="1" type="ORF">Pan54_51430</name>
</gene>
<protein>
    <submittedName>
        <fullName evidence="1">Uncharacterized protein</fullName>
    </submittedName>
</protein>
<evidence type="ECO:0000313" key="1">
    <source>
        <dbReference type="EMBL" id="TWT64381.1"/>
    </source>
</evidence>